<keyword evidence="11" id="KW-0658">Purine biosynthesis</keyword>
<evidence type="ECO:0000256" key="6">
    <source>
        <dbReference type="ARBA" id="ARBA00023239"/>
    </source>
</evidence>
<evidence type="ECO:0000256" key="11">
    <source>
        <dbReference type="RuleBase" id="RU361172"/>
    </source>
</evidence>
<comment type="pathway">
    <text evidence="2 11">Purine metabolism; AMP biosynthesis via de novo pathway; AMP from IMP: step 2/2.</text>
</comment>
<dbReference type="CDD" id="cd01360">
    <property type="entry name" value="Adenylsuccinate_lyase_1"/>
    <property type="match status" value="1"/>
</dbReference>
<comment type="pathway">
    <text evidence="1 11">Purine metabolism; IMP biosynthesis via de novo pathway; 5-amino-1-(5-phospho-D-ribosyl)imidazole-4-carboxamide from 5-amino-1-(5-phospho-D-ribosyl)imidazole-4-carboxylate: step 2/2.</text>
</comment>
<dbReference type="PANTHER" id="PTHR43172">
    <property type="entry name" value="ADENYLOSUCCINATE LYASE"/>
    <property type="match status" value="1"/>
</dbReference>
<accession>A0ABP2NIV9</accession>
<dbReference type="Gene3D" id="1.10.40.30">
    <property type="entry name" value="Fumarase/aspartase (C-terminal domain)"/>
    <property type="match status" value="1"/>
</dbReference>
<dbReference type="EMBL" id="ADMB01000076">
    <property type="protein sequence ID" value="EHR35759.1"/>
    <property type="molecule type" value="Genomic_DNA"/>
</dbReference>
<feature type="coiled-coil region" evidence="12">
    <location>
        <begin position="107"/>
        <end position="134"/>
    </location>
</feature>
<comment type="similarity">
    <text evidence="3 11">Belongs to the lyase 1 family. Adenylosuccinate lyase subfamily.</text>
</comment>
<dbReference type="PROSITE" id="PS00163">
    <property type="entry name" value="FUMARATE_LYASES"/>
    <property type="match status" value="1"/>
</dbReference>
<evidence type="ECO:0000313" key="15">
    <source>
        <dbReference type="Proteomes" id="UP000005963"/>
    </source>
</evidence>
<dbReference type="InterPro" id="IPR008948">
    <property type="entry name" value="L-Aspartase-like"/>
</dbReference>
<dbReference type="SMART" id="SM00998">
    <property type="entry name" value="ADSL_C"/>
    <property type="match status" value="1"/>
</dbReference>
<reference evidence="14 15" key="1">
    <citation type="submission" date="2012-01" db="EMBL/GenBank/DDBJ databases">
        <title>The Genome Sequence of Megamonas funiformis YIT 11815.</title>
        <authorList>
            <consortium name="The Broad Institute Genome Sequencing Platform"/>
            <person name="Earl A."/>
            <person name="Ward D."/>
            <person name="Feldgarden M."/>
            <person name="Gevers D."/>
            <person name="Morotomi M."/>
            <person name="Young S.K."/>
            <person name="Zeng Q."/>
            <person name="Gargeya S."/>
            <person name="Fitzgerald M."/>
            <person name="Haas B."/>
            <person name="Abouelleil A."/>
            <person name="Alvarado L."/>
            <person name="Arachchi H.M."/>
            <person name="Berlin A."/>
            <person name="Chapman S.B."/>
            <person name="Gearin G."/>
            <person name="Goldberg J."/>
            <person name="Griggs A."/>
            <person name="Gujja S."/>
            <person name="Hansen M."/>
            <person name="Heiman D."/>
            <person name="Howarth C."/>
            <person name="Larimer J."/>
            <person name="Lui A."/>
            <person name="MacDonald P.J.P."/>
            <person name="McCowen C."/>
            <person name="Montmayeur A."/>
            <person name="Murphy C."/>
            <person name="Neiman D."/>
            <person name="Pearson M."/>
            <person name="Priest M."/>
            <person name="Roberts A."/>
            <person name="Saif S."/>
            <person name="Shea T."/>
            <person name="Sisk P."/>
            <person name="Stolte C."/>
            <person name="Sykes S."/>
            <person name="Wortman J."/>
            <person name="Nusbaum C."/>
            <person name="Birren B."/>
        </authorList>
    </citation>
    <scope>NUCLEOTIDE SEQUENCE [LARGE SCALE GENOMIC DNA]</scope>
    <source>
        <strain evidence="14 15">YIT 11815</strain>
    </source>
</reference>
<dbReference type="Gene3D" id="1.20.200.10">
    <property type="entry name" value="Fumarase/aspartase (Central domain)"/>
    <property type="match status" value="1"/>
</dbReference>
<name>A0ABP2NIV9_9FIRM</name>
<dbReference type="Proteomes" id="UP000005963">
    <property type="component" value="Unassembled WGS sequence"/>
</dbReference>
<dbReference type="PRINTS" id="PR00149">
    <property type="entry name" value="FUMRATELYASE"/>
</dbReference>
<dbReference type="SUPFAM" id="SSF48557">
    <property type="entry name" value="L-aspartase-like"/>
    <property type="match status" value="1"/>
</dbReference>
<protein>
    <recommendedName>
        <fullName evidence="5 10">Adenylosuccinate lyase</fullName>
        <shortName evidence="11">ASL</shortName>
        <ecNumber evidence="4 10">4.3.2.2</ecNumber>
    </recommendedName>
    <alternativeName>
        <fullName evidence="8 11">Adenylosuccinase</fullName>
    </alternativeName>
</protein>
<evidence type="ECO:0000256" key="7">
    <source>
        <dbReference type="ARBA" id="ARBA00024477"/>
    </source>
</evidence>
<gene>
    <name evidence="14" type="ORF">HMPREF9454_01704</name>
</gene>
<dbReference type="Pfam" id="PF00206">
    <property type="entry name" value="Lyase_1"/>
    <property type="match status" value="1"/>
</dbReference>
<keyword evidence="15" id="KW-1185">Reference proteome</keyword>
<evidence type="ECO:0000256" key="10">
    <source>
        <dbReference type="NCBIfam" id="TIGR00928"/>
    </source>
</evidence>
<evidence type="ECO:0000259" key="13">
    <source>
        <dbReference type="SMART" id="SM00998"/>
    </source>
</evidence>
<organism evidence="14 15">
    <name type="scientific">Megamonas funiformis YIT 11815</name>
    <dbReference type="NCBI Taxonomy" id="742816"/>
    <lineage>
        <taxon>Bacteria</taxon>
        <taxon>Bacillati</taxon>
        <taxon>Bacillota</taxon>
        <taxon>Negativicutes</taxon>
        <taxon>Selenomonadales</taxon>
        <taxon>Selenomonadaceae</taxon>
        <taxon>Megamonas</taxon>
    </lineage>
</organism>
<proteinExistence type="inferred from homology"/>
<evidence type="ECO:0000256" key="2">
    <source>
        <dbReference type="ARBA" id="ARBA00004734"/>
    </source>
</evidence>
<evidence type="ECO:0000256" key="1">
    <source>
        <dbReference type="ARBA" id="ARBA00004706"/>
    </source>
</evidence>
<evidence type="ECO:0000256" key="9">
    <source>
        <dbReference type="ARBA" id="ARBA00049115"/>
    </source>
</evidence>
<dbReference type="InterPro" id="IPR022761">
    <property type="entry name" value="Fumarate_lyase_N"/>
</dbReference>
<dbReference type="RefSeq" id="WP_008539159.1">
    <property type="nucleotide sequence ID" value="NZ_JH601091.1"/>
</dbReference>
<dbReference type="PRINTS" id="PR00145">
    <property type="entry name" value="ARGSUCLYASE"/>
</dbReference>
<comment type="catalytic activity">
    <reaction evidence="7">
        <text>(2S)-2-[5-amino-1-(5-phospho-beta-D-ribosyl)imidazole-4-carboxamido]succinate = 5-amino-1-(5-phospho-beta-D-ribosyl)imidazole-4-carboxamide + fumarate</text>
        <dbReference type="Rhea" id="RHEA:23920"/>
        <dbReference type="ChEBI" id="CHEBI:29806"/>
        <dbReference type="ChEBI" id="CHEBI:58443"/>
        <dbReference type="ChEBI" id="CHEBI:58475"/>
        <dbReference type="EC" id="4.3.2.2"/>
    </reaction>
    <physiologicalReaction direction="left-to-right" evidence="7">
        <dbReference type="Rhea" id="RHEA:23921"/>
    </physiologicalReaction>
</comment>
<dbReference type="NCBIfam" id="TIGR00928">
    <property type="entry name" value="purB"/>
    <property type="match status" value="1"/>
</dbReference>
<dbReference type="GeneID" id="62777429"/>
<dbReference type="Gene3D" id="1.10.275.10">
    <property type="entry name" value="Fumarase/aspartase (N-terminal domain)"/>
    <property type="match status" value="1"/>
</dbReference>
<comment type="catalytic activity">
    <reaction evidence="9">
        <text>N(6)-(1,2-dicarboxyethyl)-AMP = fumarate + AMP</text>
        <dbReference type="Rhea" id="RHEA:16853"/>
        <dbReference type="ChEBI" id="CHEBI:29806"/>
        <dbReference type="ChEBI" id="CHEBI:57567"/>
        <dbReference type="ChEBI" id="CHEBI:456215"/>
        <dbReference type="EC" id="4.3.2.2"/>
    </reaction>
    <physiologicalReaction direction="left-to-right" evidence="9">
        <dbReference type="Rhea" id="RHEA:16854"/>
    </physiologicalReaction>
</comment>
<dbReference type="InterPro" id="IPR000362">
    <property type="entry name" value="Fumarate_lyase_fam"/>
</dbReference>
<dbReference type="EC" id="4.3.2.2" evidence="4 10"/>
<keyword evidence="12" id="KW-0175">Coiled coil</keyword>
<dbReference type="GO" id="GO:0016829">
    <property type="term" value="F:lyase activity"/>
    <property type="evidence" value="ECO:0007669"/>
    <property type="project" value="UniProtKB-KW"/>
</dbReference>
<dbReference type="InterPro" id="IPR024083">
    <property type="entry name" value="Fumarase/histidase_N"/>
</dbReference>
<evidence type="ECO:0000256" key="3">
    <source>
        <dbReference type="ARBA" id="ARBA00008273"/>
    </source>
</evidence>
<comment type="caution">
    <text evidence="14">The sequence shown here is derived from an EMBL/GenBank/DDBJ whole genome shotgun (WGS) entry which is preliminary data.</text>
</comment>
<sequence>MIERYTNPEMGRIWTLQHEFEVMLEVEITACEAMAELGQIPVEAAKNIREKAQFNLERVKEIEKVTNHDIIAFLTNVAEYVGEDSKYIHKGLTSSDVKDTALGIMMKKSAELILEDLKNLRDVLKRQAKKYKHTVCIGRTHGIHAEPMTLGLKFALWYDEICRDIERVEHAKKVVAVGKLSGAVGTYSNIDPRIEEITCKKLGIEPVKLATQVIQRDRHAEYMTTLAIVASTFEKIATELRNLQRTDIREVEEYFQPGQKGSSAMPHKRNPITGERITGMARLVRGNAIAAMEDITLWHERDISHSSVERVILPDSTINVDYCCRKLTNLVDKLLVYPEAMMENLNKTGGLIFSQRIMLAVVSKGVLREDAYKWVQRNAMARWLKGEDFRTNVEKDPDITKYLTKEEIDNCFDYQWFLRNVDMIMARFGIE</sequence>
<evidence type="ECO:0000256" key="12">
    <source>
        <dbReference type="SAM" id="Coils"/>
    </source>
</evidence>
<dbReference type="InterPro" id="IPR004769">
    <property type="entry name" value="Pur_lyase"/>
</dbReference>
<feature type="domain" description="Adenylosuccinate lyase C-terminal" evidence="13">
    <location>
        <begin position="349"/>
        <end position="429"/>
    </location>
</feature>
<evidence type="ECO:0000256" key="4">
    <source>
        <dbReference type="ARBA" id="ARBA00012339"/>
    </source>
</evidence>
<dbReference type="InterPro" id="IPR019468">
    <property type="entry name" value="AdenyloSucc_lyase_C"/>
</dbReference>
<evidence type="ECO:0000256" key="5">
    <source>
        <dbReference type="ARBA" id="ARBA00017058"/>
    </source>
</evidence>
<evidence type="ECO:0000256" key="8">
    <source>
        <dbReference type="ARBA" id="ARBA00030717"/>
    </source>
</evidence>
<dbReference type="Pfam" id="PF10397">
    <property type="entry name" value="ADSL_C"/>
    <property type="match status" value="1"/>
</dbReference>
<keyword evidence="6 11" id="KW-0456">Lyase</keyword>
<evidence type="ECO:0000313" key="14">
    <source>
        <dbReference type="EMBL" id="EHR35759.1"/>
    </source>
</evidence>
<dbReference type="PANTHER" id="PTHR43172:SF1">
    <property type="entry name" value="ADENYLOSUCCINATE LYASE"/>
    <property type="match status" value="1"/>
</dbReference>
<dbReference type="InterPro" id="IPR020557">
    <property type="entry name" value="Fumarate_lyase_CS"/>
</dbReference>